<reference evidence="2" key="1">
    <citation type="submission" date="2016-02" db="EMBL/GenBank/DDBJ databases">
        <authorList>
            <person name="Rodrigo-Torres Lidia"/>
            <person name="Arahal R.David."/>
        </authorList>
    </citation>
    <scope>NUCLEOTIDE SEQUENCE [LARGE SCALE GENOMIC DNA]</scope>
    <source>
        <strain evidence="2">CECT 8713</strain>
    </source>
</reference>
<evidence type="ECO:0000313" key="2">
    <source>
        <dbReference type="Proteomes" id="UP000073601"/>
    </source>
</evidence>
<organism evidence="1 2">
    <name type="scientific">Grimontia marina</name>
    <dbReference type="NCBI Taxonomy" id="646534"/>
    <lineage>
        <taxon>Bacteria</taxon>
        <taxon>Pseudomonadati</taxon>
        <taxon>Pseudomonadota</taxon>
        <taxon>Gammaproteobacteria</taxon>
        <taxon>Vibrionales</taxon>
        <taxon>Vibrionaceae</taxon>
        <taxon>Grimontia</taxon>
    </lineage>
</organism>
<name>A0A128FJ11_9GAMM</name>
<evidence type="ECO:0000313" key="1">
    <source>
        <dbReference type="EMBL" id="CZF86783.1"/>
    </source>
</evidence>
<sequence length="35" mass="3897">MVDFLIGIGNYKCMKMNSMLKLIRIIIIPNGSVGL</sequence>
<protein>
    <submittedName>
        <fullName evidence="1">Uncharacterized protein</fullName>
    </submittedName>
</protein>
<accession>A0A128FJ11</accession>
<proteinExistence type="predicted"/>
<dbReference type="EMBL" id="FIZY01000082">
    <property type="protein sequence ID" value="CZF86783.1"/>
    <property type="molecule type" value="Genomic_DNA"/>
</dbReference>
<gene>
    <name evidence="1" type="ORF">GMA8713_04822</name>
</gene>
<dbReference type="Proteomes" id="UP000073601">
    <property type="component" value="Unassembled WGS sequence"/>
</dbReference>
<dbReference type="AlphaFoldDB" id="A0A128FJ11"/>
<keyword evidence="2" id="KW-1185">Reference proteome</keyword>